<sequence length="295" mass="32617">MPITVFNARNVTIITPPGPILTQVGRDICNGLRLDAAQEMTMFIGAQLFEPPPDTRGLRIGLQTEHFFDESGAALWSRFPPRMIGAVIQRYDVLIEMSFCNAPLYAHLPPELRRKVAFGPYIYPDFQPDFRPGTGRPVFFGTPTDRRKARIRGMRKRLKIDRMPRGTFSETLAGVLEPASAVINIHLKEGRYTEYPRMLSAYLNGKMVLSEPLASPLQMGVHYADLDAAFDPSQAETLFRNFSAFARRFRSSTLLNHPAFSGADVALPTADEAKAALPDAPTDPLPGPGDMAAPA</sequence>
<protein>
    <submittedName>
        <fullName evidence="2">Uncharacterized protein</fullName>
    </submittedName>
</protein>
<organism evidence="2 3">
    <name type="scientific">Paracoccus isoporae</name>
    <dbReference type="NCBI Taxonomy" id="591205"/>
    <lineage>
        <taxon>Bacteria</taxon>
        <taxon>Pseudomonadati</taxon>
        <taxon>Pseudomonadota</taxon>
        <taxon>Alphaproteobacteria</taxon>
        <taxon>Rhodobacterales</taxon>
        <taxon>Paracoccaceae</taxon>
        <taxon>Paracoccus</taxon>
    </lineage>
</organism>
<dbReference type="Proteomes" id="UP000199344">
    <property type="component" value="Unassembled WGS sequence"/>
</dbReference>
<dbReference type="EMBL" id="FNAH01000002">
    <property type="protein sequence ID" value="SDD81719.1"/>
    <property type="molecule type" value="Genomic_DNA"/>
</dbReference>
<gene>
    <name evidence="2" type="ORF">SAMN05421538_102502</name>
</gene>
<dbReference type="AlphaFoldDB" id="A0A1G6XU53"/>
<evidence type="ECO:0000256" key="1">
    <source>
        <dbReference type="SAM" id="MobiDB-lite"/>
    </source>
</evidence>
<reference evidence="2 3" key="1">
    <citation type="submission" date="2016-10" db="EMBL/GenBank/DDBJ databases">
        <authorList>
            <person name="de Groot N.N."/>
        </authorList>
    </citation>
    <scope>NUCLEOTIDE SEQUENCE [LARGE SCALE GENOMIC DNA]</scope>
    <source>
        <strain evidence="2 3">DSM 22220</strain>
    </source>
</reference>
<name>A0A1G6XU53_9RHOB</name>
<evidence type="ECO:0000313" key="2">
    <source>
        <dbReference type="EMBL" id="SDD81719.1"/>
    </source>
</evidence>
<evidence type="ECO:0000313" key="3">
    <source>
        <dbReference type="Proteomes" id="UP000199344"/>
    </source>
</evidence>
<proteinExistence type="predicted"/>
<feature type="region of interest" description="Disordered" evidence="1">
    <location>
        <begin position="276"/>
        <end position="295"/>
    </location>
</feature>
<dbReference type="OrthoDB" id="7830938at2"/>
<dbReference type="RefSeq" id="WP_090521755.1">
    <property type="nucleotide sequence ID" value="NZ_FNAH01000002.1"/>
</dbReference>
<accession>A0A1G6XU53</accession>
<keyword evidence="3" id="KW-1185">Reference proteome</keyword>
<dbReference type="STRING" id="591205.SAMN05421538_102502"/>